<evidence type="ECO:0000256" key="10">
    <source>
        <dbReference type="ARBA" id="ARBA00023157"/>
    </source>
</evidence>
<evidence type="ECO:0000256" key="6">
    <source>
        <dbReference type="ARBA" id="ARBA00023002"/>
    </source>
</evidence>
<comment type="caution">
    <text evidence="13">The sequence shown here is derived from an EMBL/GenBank/DDBJ whole genome shotgun (WGS) entry which is preliminary data.</text>
</comment>
<evidence type="ECO:0000313" key="13">
    <source>
        <dbReference type="EMBL" id="MDN4165165.1"/>
    </source>
</evidence>
<proteinExistence type="predicted"/>
<dbReference type="RefSeq" id="WP_320003694.1">
    <property type="nucleotide sequence ID" value="NZ_JAUHJS010000003.1"/>
</dbReference>
<dbReference type="InterPro" id="IPR050450">
    <property type="entry name" value="COX15/CtaA_HemeA_synthase"/>
</dbReference>
<dbReference type="PANTHER" id="PTHR35457">
    <property type="entry name" value="HEME A SYNTHASE"/>
    <property type="match status" value="1"/>
</dbReference>
<keyword evidence="9 12" id="KW-0472">Membrane</keyword>
<keyword evidence="14" id="KW-1185">Reference proteome</keyword>
<evidence type="ECO:0000256" key="1">
    <source>
        <dbReference type="ARBA" id="ARBA00004141"/>
    </source>
</evidence>
<comment type="pathway">
    <text evidence="11">Porphyrin-containing compound metabolism.</text>
</comment>
<feature type="transmembrane region" description="Helical" evidence="12">
    <location>
        <begin position="144"/>
        <end position="166"/>
    </location>
</feature>
<evidence type="ECO:0000313" key="14">
    <source>
        <dbReference type="Proteomes" id="UP001168552"/>
    </source>
</evidence>
<evidence type="ECO:0000256" key="3">
    <source>
        <dbReference type="ARBA" id="ARBA00022692"/>
    </source>
</evidence>
<keyword evidence="6" id="KW-0560">Oxidoreductase</keyword>
<evidence type="ECO:0000256" key="8">
    <source>
        <dbReference type="ARBA" id="ARBA00023133"/>
    </source>
</evidence>
<keyword evidence="7" id="KW-0408">Iron</keyword>
<keyword evidence="3 12" id="KW-0812">Transmembrane</keyword>
<sequence length="342" mass="38738">MRTNTNTFYQRLSFITLVAVYFLILVGGVVRATGSGMGCPDWPKCFGSWVPPTEVSQLPADYQQQYSDLRHAKNIRFSRYLSFFGFDELAEEILHDPSVREEAVFNASKTWVEYVNRLIGALVGFLILASFIATFYYRKSLPGLWPVALANLVLVMFQGWIGSIVVSTNLTAWMISVHMVLALVILLICIYLYLKTKPRTDEKVQPIGFVQIALLIALFIQIILGTQVREGVDMMARSMVERANWLEEIGLVFYIHRSFSWVILAIQVVLTYRLWKQTASLKGLGLTYWVLIAIVLEVVTGTIMAYTAIPAWIQPLHLFIGVLIFGLLSQGLMRKVQPISVE</sequence>
<dbReference type="PANTHER" id="PTHR35457:SF1">
    <property type="entry name" value="HEME A SYNTHASE"/>
    <property type="match status" value="1"/>
</dbReference>
<evidence type="ECO:0000256" key="2">
    <source>
        <dbReference type="ARBA" id="ARBA00022475"/>
    </source>
</evidence>
<feature type="transmembrane region" description="Helical" evidence="12">
    <location>
        <begin position="249"/>
        <end position="274"/>
    </location>
</feature>
<feature type="transmembrane region" description="Helical" evidence="12">
    <location>
        <begin position="172"/>
        <end position="194"/>
    </location>
</feature>
<organism evidence="13 14">
    <name type="scientific">Shiella aurantiaca</name>
    <dbReference type="NCBI Taxonomy" id="3058365"/>
    <lineage>
        <taxon>Bacteria</taxon>
        <taxon>Pseudomonadati</taxon>
        <taxon>Bacteroidota</taxon>
        <taxon>Cytophagia</taxon>
        <taxon>Cytophagales</taxon>
        <taxon>Shiellaceae</taxon>
        <taxon>Shiella</taxon>
    </lineage>
</organism>
<feature type="transmembrane region" description="Helical" evidence="12">
    <location>
        <begin position="315"/>
        <end position="333"/>
    </location>
</feature>
<gene>
    <name evidence="13" type="ORF">QWY31_06615</name>
</gene>
<comment type="subcellular location">
    <subcellularLocation>
        <location evidence="1">Membrane</location>
        <topology evidence="1">Multi-pass membrane protein</topology>
    </subcellularLocation>
</comment>
<feature type="transmembrane region" description="Helical" evidence="12">
    <location>
        <begin position="286"/>
        <end position="309"/>
    </location>
</feature>
<keyword evidence="8" id="KW-0350">Heme biosynthesis</keyword>
<evidence type="ECO:0000256" key="5">
    <source>
        <dbReference type="ARBA" id="ARBA00022989"/>
    </source>
</evidence>
<evidence type="ECO:0000256" key="9">
    <source>
        <dbReference type="ARBA" id="ARBA00023136"/>
    </source>
</evidence>
<evidence type="ECO:0000256" key="11">
    <source>
        <dbReference type="ARBA" id="ARBA00023444"/>
    </source>
</evidence>
<keyword evidence="2" id="KW-1003">Cell membrane</keyword>
<dbReference type="Pfam" id="PF02628">
    <property type="entry name" value="COX15-CtaA"/>
    <property type="match status" value="2"/>
</dbReference>
<evidence type="ECO:0000256" key="4">
    <source>
        <dbReference type="ARBA" id="ARBA00022723"/>
    </source>
</evidence>
<evidence type="ECO:0000256" key="7">
    <source>
        <dbReference type="ARBA" id="ARBA00023004"/>
    </source>
</evidence>
<feature type="transmembrane region" description="Helical" evidence="12">
    <location>
        <begin position="118"/>
        <end position="137"/>
    </location>
</feature>
<keyword evidence="10" id="KW-1015">Disulfide bond</keyword>
<protein>
    <submittedName>
        <fullName evidence="13">COX15/CtaA family protein</fullName>
    </submittedName>
</protein>
<reference evidence="13" key="1">
    <citation type="submission" date="2023-06" db="EMBL/GenBank/DDBJ databases">
        <title>Cytophagales bacterium Strain LB-30, isolated from soil.</title>
        <authorList>
            <person name="Liu B."/>
        </authorList>
    </citation>
    <scope>NUCLEOTIDE SEQUENCE</scope>
    <source>
        <strain evidence="13">LB-30</strain>
    </source>
</reference>
<feature type="transmembrane region" description="Helical" evidence="12">
    <location>
        <begin position="206"/>
        <end position="229"/>
    </location>
</feature>
<keyword evidence="5 12" id="KW-1133">Transmembrane helix</keyword>
<evidence type="ECO:0000256" key="12">
    <source>
        <dbReference type="SAM" id="Phobius"/>
    </source>
</evidence>
<accession>A0ABT8F3Z2</accession>
<dbReference type="EMBL" id="JAUHJS010000003">
    <property type="protein sequence ID" value="MDN4165165.1"/>
    <property type="molecule type" value="Genomic_DNA"/>
</dbReference>
<dbReference type="InterPro" id="IPR003780">
    <property type="entry name" value="COX15/CtaA_fam"/>
</dbReference>
<dbReference type="Proteomes" id="UP001168552">
    <property type="component" value="Unassembled WGS sequence"/>
</dbReference>
<feature type="transmembrane region" description="Helical" evidence="12">
    <location>
        <begin position="12"/>
        <end position="34"/>
    </location>
</feature>
<name>A0ABT8F3Z2_9BACT</name>
<keyword evidence="4" id="KW-0479">Metal-binding</keyword>